<reference evidence="4" key="1">
    <citation type="submission" date="2016-06" db="UniProtKB">
        <authorList>
            <consortium name="WormBaseParasite"/>
        </authorList>
    </citation>
    <scope>IDENTIFICATION</scope>
</reference>
<feature type="compositionally biased region" description="Acidic residues" evidence="1">
    <location>
        <begin position="62"/>
        <end position="73"/>
    </location>
</feature>
<sequence length="274" mass="30619">MFKHAVFTPTRSVTALLESDSTKKKMKKPDTKKAKKIKKQKLSNEPVDPFEQDPDKTQTSEEMVDDEDSISAEEVEKNVISPNVTVSKTSEQEAEGDHSRTASHPLSKTEYEAIQVCKDVELSAEPPMFSSQNKMNVETNNTLFSESTVISSLEESPQLVVDSVQKTASSSKRSKKRSGKRPAEMPKLASTPSELVQTDQTLEVVTRLSTVDDVFKGGMLTLSDSLLTEAPEEIRKLTDQLRVSPHFDPKLQHTASLSYFQKYQNTSLLFTKMN</sequence>
<protein>
    <submittedName>
        <fullName evidence="4">BESS domain-containing protein</fullName>
    </submittedName>
</protein>
<evidence type="ECO:0000313" key="2">
    <source>
        <dbReference type="EMBL" id="VDP19419.1"/>
    </source>
</evidence>
<name>A0A182ZZL7_9TREM</name>
<feature type="region of interest" description="Disordered" evidence="1">
    <location>
        <begin position="1"/>
        <end position="107"/>
    </location>
</feature>
<organism evidence="4">
    <name type="scientific">Echinostoma caproni</name>
    <dbReference type="NCBI Taxonomy" id="27848"/>
    <lineage>
        <taxon>Eukaryota</taxon>
        <taxon>Metazoa</taxon>
        <taxon>Spiralia</taxon>
        <taxon>Lophotrochozoa</taxon>
        <taxon>Platyhelminthes</taxon>
        <taxon>Trematoda</taxon>
        <taxon>Digenea</taxon>
        <taxon>Plagiorchiida</taxon>
        <taxon>Echinostomata</taxon>
        <taxon>Echinostomatoidea</taxon>
        <taxon>Echinostomatidae</taxon>
        <taxon>Echinostoma</taxon>
    </lineage>
</organism>
<feature type="compositionally biased region" description="Basic and acidic residues" evidence="1">
    <location>
        <begin position="20"/>
        <end position="32"/>
    </location>
</feature>
<dbReference type="Proteomes" id="UP000272942">
    <property type="component" value="Unassembled WGS sequence"/>
</dbReference>
<accession>A0A182ZZL7</accession>
<evidence type="ECO:0000313" key="4">
    <source>
        <dbReference type="WBParaSite" id="ECPE_0000015101-mRNA-1"/>
    </source>
</evidence>
<feature type="compositionally biased region" description="Polar residues" evidence="1">
    <location>
        <begin position="80"/>
        <end position="89"/>
    </location>
</feature>
<reference evidence="2 3" key="2">
    <citation type="submission" date="2018-11" db="EMBL/GenBank/DDBJ databases">
        <authorList>
            <consortium name="Pathogen Informatics"/>
        </authorList>
    </citation>
    <scope>NUCLEOTIDE SEQUENCE [LARGE SCALE GENOMIC DNA]</scope>
    <source>
        <strain evidence="2 3">Egypt</strain>
    </source>
</reference>
<dbReference type="EMBL" id="UZAN01000457">
    <property type="protein sequence ID" value="VDP19419.1"/>
    <property type="molecule type" value="Genomic_DNA"/>
</dbReference>
<evidence type="ECO:0000256" key="1">
    <source>
        <dbReference type="SAM" id="MobiDB-lite"/>
    </source>
</evidence>
<gene>
    <name evidence="2" type="ORF">ECPE_LOCUS152</name>
</gene>
<dbReference type="AlphaFoldDB" id="A0A182ZZL7"/>
<dbReference type="WBParaSite" id="ECPE_0000015101-mRNA-1">
    <property type="protein sequence ID" value="ECPE_0000015101-mRNA-1"/>
    <property type="gene ID" value="ECPE_0000015101"/>
</dbReference>
<evidence type="ECO:0000313" key="3">
    <source>
        <dbReference type="Proteomes" id="UP000272942"/>
    </source>
</evidence>
<keyword evidence="3" id="KW-1185">Reference proteome</keyword>
<proteinExistence type="predicted"/>
<feature type="region of interest" description="Disordered" evidence="1">
    <location>
        <begin position="160"/>
        <end position="194"/>
    </location>
</feature>